<organism evidence="3 4">
    <name type="scientific">Coptis chinensis</name>
    <dbReference type="NCBI Taxonomy" id="261450"/>
    <lineage>
        <taxon>Eukaryota</taxon>
        <taxon>Viridiplantae</taxon>
        <taxon>Streptophyta</taxon>
        <taxon>Embryophyta</taxon>
        <taxon>Tracheophyta</taxon>
        <taxon>Spermatophyta</taxon>
        <taxon>Magnoliopsida</taxon>
        <taxon>Ranunculales</taxon>
        <taxon>Ranunculaceae</taxon>
        <taxon>Coptidoideae</taxon>
        <taxon>Coptis</taxon>
    </lineage>
</organism>
<dbReference type="GO" id="GO:0005658">
    <property type="term" value="C:alpha DNA polymerase:primase complex"/>
    <property type="evidence" value="ECO:0007669"/>
    <property type="project" value="TreeGrafter"/>
</dbReference>
<dbReference type="Gene3D" id="3.60.21.60">
    <property type="match status" value="1"/>
</dbReference>
<dbReference type="OrthoDB" id="336885at2759"/>
<dbReference type="Proteomes" id="UP000631114">
    <property type="component" value="Unassembled WGS sequence"/>
</dbReference>
<sequence length="186" mass="20871">MWTEPDTSVFVIRSSVFQIKIGCCTVDILKQLSGEEISRIPSNGSGIAWGDLLHIFYPLYPPFEDILLDLSLAPESLQILSIPDIVILPSDLSPSVTVLVLSEKNSTGEQTRCIAVNPGRLAKGVWRSKSNLSIIVIQEVAGTNPLNPTFLVQLHFYIVHPHYIQLIESIYWFMKSVNGKLYIYRI</sequence>
<accession>A0A835H2V8</accession>
<dbReference type="GO" id="GO:0006270">
    <property type="term" value="P:DNA replication initiation"/>
    <property type="evidence" value="ECO:0007669"/>
    <property type="project" value="TreeGrafter"/>
</dbReference>
<evidence type="ECO:0000313" key="3">
    <source>
        <dbReference type="EMBL" id="KAF9592216.1"/>
    </source>
</evidence>
<evidence type="ECO:0000256" key="1">
    <source>
        <dbReference type="ARBA" id="ARBA00004123"/>
    </source>
</evidence>
<protein>
    <submittedName>
        <fullName evidence="3">Uncharacterized protein</fullName>
    </submittedName>
</protein>
<evidence type="ECO:0000256" key="2">
    <source>
        <dbReference type="ARBA" id="ARBA00023242"/>
    </source>
</evidence>
<proteinExistence type="predicted"/>
<dbReference type="PANTHER" id="PTHR23061">
    <property type="entry name" value="DNA POLYMERASE 2 ALPHA 70 KDA SUBUNIT"/>
    <property type="match status" value="1"/>
</dbReference>
<evidence type="ECO:0000313" key="4">
    <source>
        <dbReference type="Proteomes" id="UP000631114"/>
    </source>
</evidence>
<name>A0A835H2V8_9MAGN</name>
<dbReference type="AlphaFoldDB" id="A0A835H2V8"/>
<reference evidence="3 4" key="1">
    <citation type="submission" date="2020-10" db="EMBL/GenBank/DDBJ databases">
        <title>The Coptis chinensis genome and diversification of protoberbering-type alkaloids.</title>
        <authorList>
            <person name="Wang B."/>
            <person name="Shu S."/>
            <person name="Song C."/>
            <person name="Liu Y."/>
        </authorList>
    </citation>
    <scope>NUCLEOTIDE SEQUENCE [LARGE SCALE GENOMIC DNA]</scope>
    <source>
        <strain evidence="3">HL-2020</strain>
        <tissue evidence="3">Leaf</tissue>
    </source>
</reference>
<gene>
    <name evidence="3" type="ORF">IFM89_012792</name>
</gene>
<keyword evidence="4" id="KW-1185">Reference proteome</keyword>
<dbReference type="InterPro" id="IPR016722">
    <property type="entry name" value="DNA_pol_alpha_bsu"/>
</dbReference>
<dbReference type="EMBL" id="JADFTS010000008">
    <property type="protein sequence ID" value="KAF9592216.1"/>
    <property type="molecule type" value="Genomic_DNA"/>
</dbReference>
<keyword evidence="2" id="KW-0539">Nucleus</keyword>
<comment type="caution">
    <text evidence="3">The sequence shown here is derived from an EMBL/GenBank/DDBJ whole genome shotgun (WGS) entry which is preliminary data.</text>
</comment>
<dbReference type="PANTHER" id="PTHR23061:SF12">
    <property type="entry name" value="DNA POLYMERASE ALPHA SUBUNIT B"/>
    <property type="match status" value="1"/>
</dbReference>
<comment type="subcellular location">
    <subcellularLocation>
        <location evidence="1">Nucleus</location>
    </subcellularLocation>
</comment>